<dbReference type="EMBL" id="CP003108">
    <property type="protein sequence ID" value="AET67196.1"/>
    <property type="molecule type" value="Genomic_DNA"/>
</dbReference>
<dbReference type="InterPro" id="IPR043129">
    <property type="entry name" value="ATPase_NBD"/>
</dbReference>
<dbReference type="OrthoDB" id="9805576at2"/>
<dbReference type="Pfam" id="PF00370">
    <property type="entry name" value="FGGY_N"/>
    <property type="match status" value="1"/>
</dbReference>
<evidence type="ECO:0000313" key="6">
    <source>
        <dbReference type="EMBL" id="AET67196.1"/>
    </source>
</evidence>
<dbReference type="InterPro" id="IPR000577">
    <property type="entry name" value="Carb_kinase_FGGY"/>
</dbReference>
<dbReference type="InterPro" id="IPR018485">
    <property type="entry name" value="FGGY_C"/>
</dbReference>
<dbReference type="AlphaFoldDB" id="G7WD01"/>
<dbReference type="PIRSF" id="PIRSF000538">
    <property type="entry name" value="GlpK"/>
    <property type="match status" value="1"/>
</dbReference>
<dbReference type="GO" id="GO:0005975">
    <property type="term" value="P:carbohydrate metabolic process"/>
    <property type="evidence" value="ECO:0007669"/>
    <property type="project" value="InterPro"/>
</dbReference>
<dbReference type="RefSeq" id="WP_014184015.1">
    <property type="nucleotide sequence ID" value="NC_016584.1"/>
</dbReference>
<reference evidence="7" key="1">
    <citation type="submission" date="2011-11" db="EMBL/GenBank/DDBJ databases">
        <title>Complete sequence of Desulfosporosinus orientis DSM 765.</title>
        <authorList>
            <person name="Lucas S."/>
            <person name="Han J."/>
            <person name="Lapidus A."/>
            <person name="Cheng J.-F."/>
            <person name="Goodwin L."/>
            <person name="Pitluck S."/>
            <person name="Peters L."/>
            <person name="Ovchinnikova G."/>
            <person name="Teshima H."/>
            <person name="Detter J.C."/>
            <person name="Han C."/>
            <person name="Tapia R."/>
            <person name="Land M."/>
            <person name="Hauser L."/>
            <person name="Kyrpides N."/>
            <person name="Ivanova N."/>
            <person name="Pagani I."/>
            <person name="Pester M."/>
            <person name="Spring S."/>
            <person name="Ollivier B."/>
            <person name="Rattei T."/>
            <person name="Klenk H.-P."/>
            <person name="Wagner M."/>
            <person name="Loy A."/>
            <person name="Woyke T."/>
        </authorList>
    </citation>
    <scope>NUCLEOTIDE SEQUENCE [LARGE SCALE GENOMIC DNA]</scope>
    <source>
        <strain evidence="7">ATCC 19365 / DSM 765 / NCIMB 8382 / VKM B-1628</strain>
    </source>
</reference>
<dbReference type="InterPro" id="IPR050406">
    <property type="entry name" value="FGGY_Carb_Kinase"/>
</dbReference>
<evidence type="ECO:0000259" key="4">
    <source>
        <dbReference type="Pfam" id="PF00370"/>
    </source>
</evidence>
<feature type="domain" description="Carbohydrate kinase FGGY C-terminal" evidence="5">
    <location>
        <begin position="267"/>
        <end position="458"/>
    </location>
</feature>
<evidence type="ECO:0000256" key="3">
    <source>
        <dbReference type="ARBA" id="ARBA00022777"/>
    </source>
</evidence>
<dbReference type="CDD" id="cd07779">
    <property type="entry name" value="ASKHA_NBD_FGGY_YgcE-like"/>
    <property type="match status" value="1"/>
</dbReference>
<proteinExistence type="inferred from homology"/>
<reference evidence="6 7" key="2">
    <citation type="journal article" date="2012" name="J. Bacteriol.">
        <title>Complete genome sequences of Desulfosporosinus orientis DSM765T, Desulfosporosinus youngiae DSM17734T, Desulfosporosinus meridiei DSM13257T, and Desulfosporosinus acidiphilus DSM22704T.</title>
        <authorList>
            <person name="Pester M."/>
            <person name="Brambilla E."/>
            <person name="Alazard D."/>
            <person name="Rattei T."/>
            <person name="Weinmaier T."/>
            <person name="Han J."/>
            <person name="Lucas S."/>
            <person name="Lapidus A."/>
            <person name="Cheng J.F."/>
            <person name="Goodwin L."/>
            <person name="Pitluck S."/>
            <person name="Peters L."/>
            <person name="Ovchinnikova G."/>
            <person name="Teshima H."/>
            <person name="Detter J.C."/>
            <person name="Han C.S."/>
            <person name="Tapia R."/>
            <person name="Land M.L."/>
            <person name="Hauser L."/>
            <person name="Kyrpides N.C."/>
            <person name="Ivanova N.N."/>
            <person name="Pagani I."/>
            <person name="Huntmann M."/>
            <person name="Wei C.L."/>
            <person name="Davenport K.W."/>
            <person name="Daligault H."/>
            <person name="Chain P.S."/>
            <person name="Chen A."/>
            <person name="Mavromatis K."/>
            <person name="Markowitz V."/>
            <person name="Szeto E."/>
            <person name="Mikhailova N."/>
            <person name="Pati A."/>
            <person name="Wagner M."/>
            <person name="Woyke T."/>
            <person name="Ollivier B."/>
            <person name="Klenk H.P."/>
            <person name="Spring S."/>
            <person name="Loy A."/>
        </authorList>
    </citation>
    <scope>NUCLEOTIDE SEQUENCE [LARGE SCALE GENOMIC DNA]</scope>
    <source>
        <strain evidence="7">ATCC 19365 / DSM 765 / NCIMB 8382 / VKM B-1628</strain>
    </source>
</reference>
<sequence>MCEETLLAIDVGTQSVRALAFDLKGKLIDHAQIVYSVPYHSPHSGWAEQDPNFYWESLAECCHKLWNGGKVAAESIAAAALTTQRGTVINLDHSGKPLRPAILWLDQRRAKKLPNLGPIWKMIFNVSRLSKTLYALQSEAEINWLRENEPEILARTVHFLFLSGYLSYKLTGEFVDSIGCMVGYVPFDYRRQTWPSPNHWKWKAIPVKADLFPQLVPPGSKMGCISVEAAALTGLPKGLPLIAGASDKACEVLGSGCLEPHQGCIGFGTTATIGVNFKHYVEPIPLVPPYPSANPGAYNLEVQTFRGFWMVSWFKEQFALKEQEIAQKRGVSTESLLEEMVAKVPPGSLGLILQPYWSPGLRYPGPEAKGCIIGFGGVHKREHIYRALLEGLVYSMREGRERIEKRSKVPITELSVCGGGSKSDQVMQITADVFNLPVRRSKVIEASGLGAAILAAVGSGLYSDIETAAREMTCVGTVFEPNPKSVKIYDELFKKVYSKTYRRLRPLYRVIQSVTGYPEISGKIG</sequence>
<keyword evidence="7" id="KW-1185">Reference proteome</keyword>
<dbReference type="PANTHER" id="PTHR43095">
    <property type="entry name" value="SUGAR KINASE"/>
    <property type="match status" value="1"/>
</dbReference>
<gene>
    <name evidence="6" type="ordered locus">Desor_1545</name>
</gene>
<evidence type="ECO:0000313" key="7">
    <source>
        <dbReference type="Proteomes" id="UP000006346"/>
    </source>
</evidence>
<keyword evidence="2" id="KW-0808">Transferase</keyword>
<dbReference type="Proteomes" id="UP000006346">
    <property type="component" value="Chromosome"/>
</dbReference>
<name>G7WD01_DESOD</name>
<accession>G7WD01</accession>
<dbReference type="GO" id="GO:0016301">
    <property type="term" value="F:kinase activity"/>
    <property type="evidence" value="ECO:0007669"/>
    <property type="project" value="UniProtKB-KW"/>
</dbReference>
<comment type="similarity">
    <text evidence="1">Belongs to the FGGY kinase family.</text>
</comment>
<evidence type="ECO:0000256" key="2">
    <source>
        <dbReference type="ARBA" id="ARBA00022679"/>
    </source>
</evidence>
<protein>
    <submittedName>
        <fullName evidence="6">Pentulose/hexulose kinase</fullName>
    </submittedName>
</protein>
<dbReference type="Gene3D" id="3.30.420.40">
    <property type="match status" value="2"/>
</dbReference>
<dbReference type="InterPro" id="IPR018484">
    <property type="entry name" value="FGGY_N"/>
</dbReference>
<dbReference type="Pfam" id="PF02782">
    <property type="entry name" value="FGGY_C"/>
    <property type="match status" value="1"/>
</dbReference>
<dbReference type="KEGG" id="dor:Desor_1545"/>
<dbReference type="eggNOG" id="COG1070">
    <property type="taxonomic scope" value="Bacteria"/>
</dbReference>
<organism evidence="6 7">
    <name type="scientific">Desulfosporosinus orientis (strain ATCC 19365 / DSM 765 / NCIMB 8382 / VKM B-1628 / Singapore I)</name>
    <name type="common">Desulfotomaculum orientis</name>
    <dbReference type="NCBI Taxonomy" id="768706"/>
    <lineage>
        <taxon>Bacteria</taxon>
        <taxon>Bacillati</taxon>
        <taxon>Bacillota</taxon>
        <taxon>Clostridia</taxon>
        <taxon>Eubacteriales</taxon>
        <taxon>Desulfitobacteriaceae</taxon>
        <taxon>Desulfosporosinus</taxon>
    </lineage>
</organism>
<evidence type="ECO:0000256" key="1">
    <source>
        <dbReference type="ARBA" id="ARBA00009156"/>
    </source>
</evidence>
<dbReference type="PATRIC" id="fig|768706.3.peg.1529"/>
<keyword evidence="3 6" id="KW-0418">Kinase</keyword>
<evidence type="ECO:0000259" key="5">
    <source>
        <dbReference type="Pfam" id="PF02782"/>
    </source>
</evidence>
<dbReference type="HOGENOM" id="CLU_009281_3_4_9"/>
<dbReference type="STRING" id="768706.Desor_1545"/>
<feature type="domain" description="Carbohydrate kinase FGGY N-terminal" evidence="4">
    <location>
        <begin position="6"/>
        <end position="254"/>
    </location>
</feature>
<dbReference type="SUPFAM" id="SSF53067">
    <property type="entry name" value="Actin-like ATPase domain"/>
    <property type="match status" value="2"/>
</dbReference>
<dbReference type="PANTHER" id="PTHR43095:SF5">
    <property type="entry name" value="XYLULOSE KINASE"/>
    <property type="match status" value="1"/>
</dbReference>